<evidence type="ECO:0000313" key="7">
    <source>
        <dbReference type="EMBL" id="TLD68708.1"/>
    </source>
</evidence>
<evidence type="ECO:0000256" key="4">
    <source>
        <dbReference type="ARBA" id="ARBA00023136"/>
    </source>
</evidence>
<organism evidence="7 8">
    <name type="scientific">Phragmitibacter flavus</name>
    <dbReference type="NCBI Taxonomy" id="2576071"/>
    <lineage>
        <taxon>Bacteria</taxon>
        <taxon>Pseudomonadati</taxon>
        <taxon>Verrucomicrobiota</taxon>
        <taxon>Verrucomicrobiia</taxon>
        <taxon>Verrucomicrobiales</taxon>
        <taxon>Verrucomicrobiaceae</taxon>
        <taxon>Phragmitibacter</taxon>
    </lineage>
</organism>
<evidence type="ECO:0000256" key="5">
    <source>
        <dbReference type="ARBA" id="ARBA00023139"/>
    </source>
</evidence>
<dbReference type="AlphaFoldDB" id="A0A5R8K8R3"/>
<keyword evidence="8" id="KW-1185">Reference proteome</keyword>
<keyword evidence="2" id="KW-1003">Cell membrane</keyword>
<dbReference type="RefSeq" id="WP_138088320.1">
    <property type="nucleotide sequence ID" value="NZ_VAUV01000020.1"/>
</dbReference>
<evidence type="ECO:0000256" key="6">
    <source>
        <dbReference type="ARBA" id="ARBA00023288"/>
    </source>
</evidence>
<comment type="caution">
    <text evidence="7">The sequence shown here is derived from an EMBL/GenBank/DDBJ whole genome shotgun (WGS) entry which is preliminary data.</text>
</comment>
<keyword evidence="5" id="KW-0564">Palmitate</keyword>
<dbReference type="EMBL" id="VAUV01000020">
    <property type="protein sequence ID" value="TLD68708.1"/>
    <property type="molecule type" value="Genomic_DNA"/>
</dbReference>
<sequence>MNTKRSLILLFLAIGTLTLSQCRTTQGLGEDVQHLGNRIERTAERATPY</sequence>
<reference evidence="7 8" key="1">
    <citation type="submission" date="2019-05" db="EMBL/GenBank/DDBJ databases">
        <title>Verrucobacter flavum gen. nov., sp. nov. a new member of the family Verrucomicrobiaceae.</title>
        <authorList>
            <person name="Szuroczki S."/>
            <person name="Abbaszade G."/>
            <person name="Szabo A."/>
            <person name="Felfoldi T."/>
            <person name="Schumann P."/>
            <person name="Boka K."/>
            <person name="Keki Z."/>
            <person name="Toumi M."/>
            <person name="Toth E."/>
        </authorList>
    </citation>
    <scope>NUCLEOTIDE SEQUENCE [LARGE SCALE GENOMIC DNA]</scope>
    <source>
        <strain evidence="7 8">MG-N-17</strain>
    </source>
</reference>
<dbReference type="GO" id="GO:0016020">
    <property type="term" value="C:membrane"/>
    <property type="evidence" value="ECO:0007669"/>
    <property type="project" value="InterPro"/>
</dbReference>
<protein>
    <submittedName>
        <fullName evidence="7">Entericidin A/B family lipoprotein</fullName>
    </submittedName>
</protein>
<keyword evidence="4" id="KW-0472">Membrane</keyword>
<evidence type="ECO:0000256" key="3">
    <source>
        <dbReference type="ARBA" id="ARBA00022729"/>
    </source>
</evidence>
<name>A0A5R8K8R3_9BACT</name>
<proteinExistence type="inferred from homology"/>
<dbReference type="Pfam" id="PF08085">
    <property type="entry name" value="Entericidin"/>
    <property type="match status" value="1"/>
</dbReference>
<dbReference type="Proteomes" id="UP000306196">
    <property type="component" value="Unassembled WGS sequence"/>
</dbReference>
<keyword evidence="6 7" id="KW-0449">Lipoprotein</keyword>
<evidence type="ECO:0000256" key="2">
    <source>
        <dbReference type="ARBA" id="ARBA00022475"/>
    </source>
</evidence>
<dbReference type="OrthoDB" id="9181810at2"/>
<comment type="similarity">
    <text evidence="1">Belongs to the EcnA/EcnB lipoprotein family.</text>
</comment>
<dbReference type="InterPro" id="IPR012556">
    <property type="entry name" value="Entericidin"/>
</dbReference>
<gene>
    <name evidence="7" type="ORF">FEM03_21235</name>
</gene>
<evidence type="ECO:0000256" key="1">
    <source>
        <dbReference type="ARBA" id="ARBA00010296"/>
    </source>
</evidence>
<dbReference type="GO" id="GO:0009636">
    <property type="term" value="P:response to toxic substance"/>
    <property type="evidence" value="ECO:0007669"/>
    <property type="project" value="InterPro"/>
</dbReference>
<evidence type="ECO:0000313" key="8">
    <source>
        <dbReference type="Proteomes" id="UP000306196"/>
    </source>
</evidence>
<accession>A0A5R8K8R3</accession>
<keyword evidence="3" id="KW-0732">Signal</keyword>